<dbReference type="PaxDb" id="39947-A0A0P0XVV0"/>
<accession>A0A0P0XVV0</accession>
<reference evidence="2" key="1">
    <citation type="journal article" date="2005" name="Nature">
        <title>The map-based sequence of the rice genome.</title>
        <authorList>
            <consortium name="International rice genome sequencing project (IRGSP)"/>
            <person name="Matsumoto T."/>
            <person name="Wu J."/>
            <person name="Kanamori H."/>
            <person name="Katayose Y."/>
            <person name="Fujisawa M."/>
            <person name="Namiki N."/>
            <person name="Mizuno H."/>
            <person name="Yamamoto K."/>
            <person name="Antonio B.A."/>
            <person name="Baba T."/>
            <person name="Sakata K."/>
            <person name="Nagamura Y."/>
            <person name="Aoki H."/>
            <person name="Arikawa K."/>
            <person name="Arita K."/>
            <person name="Bito T."/>
            <person name="Chiden Y."/>
            <person name="Fujitsuka N."/>
            <person name="Fukunaka R."/>
            <person name="Hamada M."/>
            <person name="Harada C."/>
            <person name="Hayashi A."/>
            <person name="Hijishita S."/>
            <person name="Honda M."/>
            <person name="Hosokawa S."/>
            <person name="Ichikawa Y."/>
            <person name="Idonuma A."/>
            <person name="Iijima M."/>
            <person name="Ikeda M."/>
            <person name="Ikeno M."/>
            <person name="Ito K."/>
            <person name="Ito S."/>
            <person name="Ito T."/>
            <person name="Ito Y."/>
            <person name="Ito Y."/>
            <person name="Iwabuchi A."/>
            <person name="Kamiya K."/>
            <person name="Karasawa W."/>
            <person name="Kurita K."/>
            <person name="Katagiri S."/>
            <person name="Kikuta A."/>
            <person name="Kobayashi H."/>
            <person name="Kobayashi N."/>
            <person name="Machita K."/>
            <person name="Maehara T."/>
            <person name="Masukawa M."/>
            <person name="Mizubayashi T."/>
            <person name="Mukai Y."/>
            <person name="Nagasaki H."/>
            <person name="Nagata Y."/>
            <person name="Naito S."/>
            <person name="Nakashima M."/>
            <person name="Nakama Y."/>
            <person name="Nakamichi Y."/>
            <person name="Nakamura M."/>
            <person name="Meguro A."/>
            <person name="Negishi M."/>
            <person name="Ohta I."/>
            <person name="Ohta T."/>
            <person name="Okamoto M."/>
            <person name="Ono N."/>
            <person name="Saji S."/>
            <person name="Sakaguchi M."/>
            <person name="Sakai K."/>
            <person name="Shibata M."/>
            <person name="Shimokawa T."/>
            <person name="Song J."/>
            <person name="Takazaki Y."/>
            <person name="Terasawa K."/>
            <person name="Tsugane M."/>
            <person name="Tsuji K."/>
            <person name="Ueda S."/>
            <person name="Waki K."/>
            <person name="Yamagata H."/>
            <person name="Yamamoto M."/>
            <person name="Yamamoto S."/>
            <person name="Yamane H."/>
            <person name="Yoshiki S."/>
            <person name="Yoshihara R."/>
            <person name="Yukawa K."/>
            <person name="Zhong H."/>
            <person name="Yano M."/>
            <person name="Yuan Q."/>
            <person name="Ouyang S."/>
            <person name="Liu J."/>
            <person name="Jones K.M."/>
            <person name="Gansberger K."/>
            <person name="Moffat K."/>
            <person name="Hill J."/>
            <person name="Bera J."/>
            <person name="Fadrosh D."/>
            <person name="Jin S."/>
            <person name="Johri S."/>
            <person name="Kim M."/>
            <person name="Overton L."/>
            <person name="Reardon M."/>
            <person name="Tsitrin T."/>
            <person name="Vuong H."/>
            <person name="Weaver B."/>
            <person name="Ciecko A."/>
            <person name="Tallon L."/>
            <person name="Jackson J."/>
            <person name="Pai G."/>
            <person name="Aken S.V."/>
            <person name="Utterback T."/>
            <person name="Reidmuller S."/>
            <person name="Feldblyum T."/>
            <person name="Hsiao J."/>
            <person name="Zismann V."/>
            <person name="Iobst S."/>
            <person name="de Vazeille A.R."/>
            <person name="Buell C.R."/>
            <person name="Ying K."/>
            <person name="Li Y."/>
            <person name="Lu T."/>
            <person name="Huang Y."/>
            <person name="Zhao Q."/>
            <person name="Feng Q."/>
            <person name="Zhang L."/>
            <person name="Zhu J."/>
            <person name="Weng Q."/>
            <person name="Mu J."/>
            <person name="Lu Y."/>
            <person name="Fan D."/>
            <person name="Liu Y."/>
            <person name="Guan J."/>
            <person name="Zhang Y."/>
            <person name="Yu S."/>
            <person name="Liu X."/>
            <person name="Zhang Y."/>
            <person name="Hong G."/>
            <person name="Han B."/>
            <person name="Choisne N."/>
            <person name="Demange N."/>
            <person name="Orjeda G."/>
            <person name="Samain S."/>
            <person name="Cattolico L."/>
            <person name="Pelletier E."/>
            <person name="Couloux A."/>
            <person name="Segurens B."/>
            <person name="Wincker P."/>
            <person name="D'Hont A."/>
            <person name="Scarpelli C."/>
            <person name="Weissenbach J."/>
            <person name="Salanoubat M."/>
            <person name="Quetier F."/>
            <person name="Yu Y."/>
            <person name="Kim H.R."/>
            <person name="Rambo T."/>
            <person name="Currie J."/>
            <person name="Collura K."/>
            <person name="Luo M."/>
            <person name="Yang T."/>
            <person name="Ammiraju J.S.S."/>
            <person name="Engler F."/>
            <person name="Soderlund C."/>
            <person name="Wing R.A."/>
            <person name="Palmer L.E."/>
            <person name="de la Bastide M."/>
            <person name="Spiegel L."/>
            <person name="Nascimento L."/>
            <person name="Zutavern T."/>
            <person name="O'Shaughnessy A."/>
            <person name="Dike S."/>
            <person name="Dedhia N."/>
            <person name="Preston R."/>
            <person name="Balija V."/>
            <person name="McCombie W.R."/>
            <person name="Chow T."/>
            <person name="Chen H."/>
            <person name="Chung M."/>
            <person name="Chen C."/>
            <person name="Shaw J."/>
            <person name="Wu H."/>
            <person name="Hsiao K."/>
            <person name="Chao Y."/>
            <person name="Chu M."/>
            <person name="Cheng C."/>
            <person name="Hour A."/>
            <person name="Lee P."/>
            <person name="Lin S."/>
            <person name="Lin Y."/>
            <person name="Liou J."/>
            <person name="Liu S."/>
            <person name="Hsing Y."/>
            <person name="Raghuvanshi S."/>
            <person name="Mohanty A."/>
            <person name="Bharti A.K."/>
            <person name="Gaur A."/>
            <person name="Gupta V."/>
            <person name="Kumar D."/>
            <person name="Ravi V."/>
            <person name="Vij S."/>
            <person name="Kapur A."/>
            <person name="Khurana P."/>
            <person name="Khurana P."/>
            <person name="Khurana J.P."/>
            <person name="Tyagi A.K."/>
            <person name="Gaikwad K."/>
            <person name="Singh A."/>
            <person name="Dalal V."/>
            <person name="Srivastava S."/>
            <person name="Dixit A."/>
            <person name="Pal A.K."/>
            <person name="Ghazi I.A."/>
            <person name="Yadav M."/>
            <person name="Pandit A."/>
            <person name="Bhargava A."/>
            <person name="Sureshbabu K."/>
            <person name="Batra K."/>
            <person name="Sharma T.R."/>
            <person name="Mohapatra T."/>
            <person name="Singh N.K."/>
            <person name="Messing J."/>
            <person name="Nelson A.B."/>
            <person name="Fuks G."/>
            <person name="Kavchok S."/>
            <person name="Keizer G."/>
            <person name="Linton E."/>
            <person name="Llaca V."/>
            <person name="Song R."/>
            <person name="Tanyolac B."/>
            <person name="Young S."/>
            <person name="Ho-Il K."/>
            <person name="Hahn J.H."/>
            <person name="Sangsakoo G."/>
            <person name="Vanavichit A."/>
            <person name="de Mattos Luiz.A.T."/>
            <person name="Zimmer P.D."/>
            <person name="Malone G."/>
            <person name="Dellagostin O."/>
            <person name="de Oliveira A.C."/>
            <person name="Bevan M."/>
            <person name="Bancroft I."/>
            <person name="Minx P."/>
            <person name="Cordum H."/>
            <person name="Wilson R."/>
            <person name="Cheng Z."/>
            <person name="Jin W."/>
            <person name="Jiang J."/>
            <person name="Leong S.A."/>
            <person name="Iwama H."/>
            <person name="Gojobori T."/>
            <person name="Itoh T."/>
            <person name="Niimura Y."/>
            <person name="Fujii Y."/>
            <person name="Habara T."/>
            <person name="Sakai H."/>
            <person name="Sato Y."/>
            <person name="Wilson G."/>
            <person name="Kumar K."/>
            <person name="McCouch S."/>
            <person name="Juretic N."/>
            <person name="Hoen D."/>
            <person name="Wright S."/>
            <person name="Bruskiewich R."/>
            <person name="Bureau T."/>
            <person name="Miyao A."/>
            <person name="Hirochika H."/>
            <person name="Nishikawa T."/>
            <person name="Kadowaki K."/>
            <person name="Sugiura M."/>
            <person name="Burr B."/>
            <person name="Sasaki T."/>
        </authorList>
    </citation>
    <scope>NUCLEOTIDE SEQUENCE [LARGE SCALE GENOMIC DNA]</scope>
    <source>
        <strain evidence="2">cv. Nipponbare</strain>
    </source>
</reference>
<dbReference type="InParanoid" id="A0A0P0XVV0"/>
<reference evidence="1 2" key="2">
    <citation type="journal article" date="2013" name="Plant Cell Physiol.">
        <title>Rice Annotation Project Database (RAP-DB): an integrative and interactive database for rice genomics.</title>
        <authorList>
            <person name="Sakai H."/>
            <person name="Lee S.S."/>
            <person name="Tanaka T."/>
            <person name="Numa H."/>
            <person name="Kim J."/>
            <person name="Kawahara Y."/>
            <person name="Wakimoto H."/>
            <person name="Yang C.C."/>
            <person name="Iwamoto M."/>
            <person name="Abe T."/>
            <person name="Yamada Y."/>
            <person name="Muto A."/>
            <person name="Inokuchi H."/>
            <person name="Ikemura T."/>
            <person name="Matsumoto T."/>
            <person name="Sasaki T."/>
            <person name="Itoh T."/>
        </authorList>
    </citation>
    <scope>NUCLEOTIDE SEQUENCE [LARGE SCALE GENOMIC DNA]</scope>
    <source>
        <strain evidence="2">cv. Nipponbare</strain>
    </source>
</reference>
<proteinExistence type="predicted"/>
<dbReference type="AlphaFoldDB" id="A0A0P0XVV0"/>
<sequence length="100" mass="10777">MSESLCLELDAMPNSSSSRSEMLFLLCASCFAGLSSDASRIGLSIGCSLCCCCDMLRHSATVLPANARLQGSGTRSPHPSAWRNRNLFLSRDYRRAASAQ</sequence>
<reference evidence="1 2" key="3">
    <citation type="journal article" date="2013" name="Rice">
        <title>Improvement of the Oryza sativa Nipponbare reference genome using next generation sequence and optical map data.</title>
        <authorList>
            <person name="Kawahara Y."/>
            <person name="de la Bastide M."/>
            <person name="Hamilton J.P."/>
            <person name="Kanamori H."/>
            <person name="McCombie W.R."/>
            <person name="Ouyang S."/>
            <person name="Schwartz D.C."/>
            <person name="Tanaka T."/>
            <person name="Wu J."/>
            <person name="Zhou S."/>
            <person name="Childs K.L."/>
            <person name="Davidson R.M."/>
            <person name="Lin H."/>
            <person name="Quesada-Ocampo L."/>
            <person name="Vaillancourt B."/>
            <person name="Sakai H."/>
            <person name="Lee S.S."/>
            <person name="Kim J."/>
            <person name="Numa H."/>
            <person name="Itoh T."/>
            <person name="Buell C.R."/>
            <person name="Matsumoto T."/>
        </authorList>
    </citation>
    <scope>NUCLEOTIDE SEQUENCE [LARGE SCALE GENOMIC DNA]</scope>
    <source>
        <strain evidence="2">cv. Nipponbare</strain>
    </source>
</reference>
<dbReference type="EMBL" id="AP014966">
    <property type="protein sequence ID" value="BAT11511.1"/>
    <property type="molecule type" value="Genomic_DNA"/>
</dbReference>
<gene>
    <name evidence="1" type="ordered locus">Os10g0499050</name>
    <name evidence="1" type="ORF">OSNPB_100499050</name>
</gene>
<keyword evidence="2" id="KW-1185">Reference proteome</keyword>
<dbReference type="Gramene" id="Os10t0499050-00">
    <property type="protein sequence ID" value="Os10t0499050-00"/>
    <property type="gene ID" value="Os10g0499050"/>
</dbReference>
<organism evidence="1 2">
    <name type="scientific">Oryza sativa subsp. japonica</name>
    <name type="common">Rice</name>
    <dbReference type="NCBI Taxonomy" id="39947"/>
    <lineage>
        <taxon>Eukaryota</taxon>
        <taxon>Viridiplantae</taxon>
        <taxon>Streptophyta</taxon>
        <taxon>Embryophyta</taxon>
        <taxon>Tracheophyta</taxon>
        <taxon>Spermatophyta</taxon>
        <taxon>Magnoliopsida</taxon>
        <taxon>Liliopsida</taxon>
        <taxon>Poales</taxon>
        <taxon>Poaceae</taxon>
        <taxon>BOP clade</taxon>
        <taxon>Oryzoideae</taxon>
        <taxon>Oryzeae</taxon>
        <taxon>Oryzinae</taxon>
        <taxon>Oryza</taxon>
        <taxon>Oryza sativa</taxon>
    </lineage>
</organism>
<name>A0A0P0XVV0_ORYSJ</name>
<evidence type="ECO:0000313" key="2">
    <source>
        <dbReference type="Proteomes" id="UP000059680"/>
    </source>
</evidence>
<protein>
    <submittedName>
        <fullName evidence="1">Os10g0499050 protein</fullName>
    </submittedName>
</protein>
<dbReference type="Proteomes" id="UP000059680">
    <property type="component" value="Chromosome 10"/>
</dbReference>
<evidence type="ECO:0000313" key="1">
    <source>
        <dbReference type="EMBL" id="BAT11511.1"/>
    </source>
</evidence>